<sequence length="140" mass="14486">MNQSGLRVAELALSKAQEQTPGPWIDLTGELVSALQAFPGVAPAYRIVGDQVQLRGLVETTGPSLTFPFTIFLGFPGDVDLDAPQGIVVPAMFFLGTTAFPGTISITDKVSVSGTGGTGVATTWDIASLDGISWSTTTPS</sequence>
<reference evidence="1" key="1">
    <citation type="journal article" date="2015" name="Nature">
        <title>Complex archaea that bridge the gap between prokaryotes and eukaryotes.</title>
        <authorList>
            <person name="Spang A."/>
            <person name="Saw J.H."/>
            <person name="Jorgensen S.L."/>
            <person name="Zaremba-Niedzwiedzka K."/>
            <person name="Martijn J."/>
            <person name="Lind A.E."/>
            <person name="van Eijk R."/>
            <person name="Schleper C."/>
            <person name="Guy L."/>
            <person name="Ettema T.J."/>
        </authorList>
    </citation>
    <scope>NUCLEOTIDE SEQUENCE</scope>
</reference>
<dbReference type="EMBL" id="LAZR01021159">
    <property type="protein sequence ID" value="KKL86283.1"/>
    <property type="molecule type" value="Genomic_DNA"/>
</dbReference>
<protein>
    <submittedName>
        <fullName evidence="1">Uncharacterized protein</fullName>
    </submittedName>
</protein>
<gene>
    <name evidence="1" type="ORF">LCGC14_1946250</name>
</gene>
<evidence type="ECO:0000313" key="1">
    <source>
        <dbReference type="EMBL" id="KKL86283.1"/>
    </source>
</evidence>
<accession>A0A0F9FJ58</accession>
<proteinExistence type="predicted"/>
<comment type="caution">
    <text evidence="1">The sequence shown here is derived from an EMBL/GenBank/DDBJ whole genome shotgun (WGS) entry which is preliminary data.</text>
</comment>
<dbReference type="AlphaFoldDB" id="A0A0F9FJ58"/>
<organism evidence="1">
    <name type="scientific">marine sediment metagenome</name>
    <dbReference type="NCBI Taxonomy" id="412755"/>
    <lineage>
        <taxon>unclassified sequences</taxon>
        <taxon>metagenomes</taxon>
        <taxon>ecological metagenomes</taxon>
    </lineage>
</organism>
<name>A0A0F9FJ58_9ZZZZ</name>